<evidence type="ECO:0000259" key="11">
    <source>
        <dbReference type="PROSITE" id="PS51471"/>
    </source>
</evidence>
<feature type="compositionally biased region" description="Polar residues" evidence="10">
    <location>
        <begin position="1"/>
        <end position="16"/>
    </location>
</feature>
<dbReference type="PANTHER" id="PTHR47990">
    <property type="entry name" value="2-OXOGLUTARATE (2OG) AND FE(II)-DEPENDENT OXYGENASE SUPERFAMILY PROTEIN-RELATED"/>
    <property type="match status" value="1"/>
</dbReference>
<keyword evidence="3 9" id="KW-0479">Metal-binding</keyword>
<dbReference type="SUPFAM" id="SSF51197">
    <property type="entry name" value="Clavaminate synthase-like"/>
    <property type="match status" value="1"/>
</dbReference>
<dbReference type="GO" id="GO:0009686">
    <property type="term" value="P:gibberellin biosynthetic process"/>
    <property type="evidence" value="ECO:0007669"/>
    <property type="project" value="UniProtKB-ARBA"/>
</dbReference>
<dbReference type="InterPro" id="IPR044861">
    <property type="entry name" value="IPNS-like_FE2OG_OXY"/>
</dbReference>
<evidence type="ECO:0000256" key="1">
    <source>
        <dbReference type="ARBA" id="ARBA00001961"/>
    </source>
</evidence>
<dbReference type="Proteomes" id="UP000295252">
    <property type="component" value="Chromosome V"/>
</dbReference>
<dbReference type="InParanoid" id="A0A068V480"/>
<gene>
    <name evidence="12" type="ORF">GSCOC_T00043228001</name>
</gene>
<evidence type="ECO:0000256" key="7">
    <source>
        <dbReference type="ARBA" id="ARBA00043997"/>
    </source>
</evidence>
<accession>A0A068V480</accession>
<dbReference type="InterPro" id="IPR005123">
    <property type="entry name" value="Oxoglu/Fe-dep_dioxygenase_dom"/>
</dbReference>
<organism evidence="12 13">
    <name type="scientific">Coffea canephora</name>
    <name type="common">Robusta coffee</name>
    <dbReference type="NCBI Taxonomy" id="49390"/>
    <lineage>
        <taxon>Eukaryota</taxon>
        <taxon>Viridiplantae</taxon>
        <taxon>Streptophyta</taxon>
        <taxon>Embryophyta</taxon>
        <taxon>Tracheophyta</taxon>
        <taxon>Spermatophyta</taxon>
        <taxon>Magnoliopsida</taxon>
        <taxon>eudicotyledons</taxon>
        <taxon>Gunneridae</taxon>
        <taxon>Pentapetalae</taxon>
        <taxon>asterids</taxon>
        <taxon>lamiids</taxon>
        <taxon>Gentianales</taxon>
        <taxon>Rubiaceae</taxon>
        <taxon>Ixoroideae</taxon>
        <taxon>Gardenieae complex</taxon>
        <taxon>Bertiereae - Coffeeae clade</taxon>
        <taxon>Coffeeae</taxon>
        <taxon>Coffea</taxon>
    </lineage>
</organism>
<evidence type="ECO:0000313" key="12">
    <source>
        <dbReference type="EMBL" id="CDP15476.1"/>
    </source>
</evidence>
<dbReference type="Gramene" id="CDP15476">
    <property type="protein sequence ID" value="CDP15476"/>
    <property type="gene ID" value="GSCOC_T00043228001"/>
</dbReference>
<dbReference type="OrthoDB" id="288590at2759"/>
<dbReference type="Pfam" id="PF03171">
    <property type="entry name" value="2OG-FeII_Oxy"/>
    <property type="match status" value="1"/>
</dbReference>
<dbReference type="InterPro" id="IPR027443">
    <property type="entry name" value="IPNS-like_sf"/>
</dbReference>
<comment type="cofactor">
    <cofactor evidence="1">
        <name>L-ascorbate</name>
        <dbReference type="ChEBI" id="CHEBI:38290"/>
    </cofactor>
</comment>
<feature type="domain" description="Fe2OG dioxygenase" evidence="11">
    <location>
        <begin position="198"/>
        <end position="298"/>
    </location>
</feature>
<sequence>MASAKNQLSSSPTTNETKGEQKPVVFDAPFLQNQSDIPHEFIWSDKEKPCLEPPPMLHVPCIDLNGFLSGDPVTMDLQLLKAAHKCLDFFFDRPLQEKQRVQRKLGDHCGYASSFTNSFISQVGASQTLSFRYCADGQQALNIVESYFLNGMGEDLRESGKVFQKYSETMSSLSLKITELLGTSLGVKAKHFREFFAGNDSIMRLNYYPACQKPDLTLGTGSHTDPTSLTILHQDHVGGFEVYVNGKWHSVPLDPEAFVVNIGDTFMALSNGIYKSCLHRAIVNPRTPRKSIAFFMCPKIDKVKHYRVDMQTLDAFVKWLIHQRDAQKTAT</sequence>
<comment type="similarity">
    <text evidence="7">Belongs to the iron/ascorbate-dependent oxidoreductase family. GA20OX subfamily.</text>
</comment>
<evidence type="ECO:0000256" key="9">
    <source>
        <dbReference type="RuleBase" id="RU003682"/>
    </source>
</evidence>
<protein>
    <recommendedName>
        <fullName evidence="11">Fe2OG dioxygenase domain-containing protein</fullName>
    </recommendedName>
</protein>
<comment type="pathway">
    <text evidence="2">Hormone biosynthesis.</text>
</comment>
<dbReference type="PROSITE" id="PS51471">
    <property type="entry name" value="FE2OG_OXY"/>
    <property type="match status" value="1"/>
</dbReference>
<dbReference type="OMA" id="DEWMEIG"/>
<dbReference type="FunFam" id="2.60.120.330:FF:000003">
    <property type="entry name" value="Gibberellin 20 oxidase 2"/>
    <property type="match status" value="1"/>
</dbReference>
<dbReference type="InterPro" id="IPR050231">
    <property type="entry name" value="Iron_ascorbate_oxido_reductase"/>
</dbReference>
<evidence type="ECO:0000256" key="3">
    <source>
        <dbReference type="ARBA" id="ARBA00022723"/>
    </source>
</evidence>
<dbReference type="Gene3D" id="2.60.120.330">
    <property type="entry name" value="B-lactam Antibiotic, Isopenicillin N Synthase, Chain"/>
    <property type="match status" value="1"/>
</dbReference>
<reference evidence="13" key="1">
    <citation type="journal article" date="2014" name="Science">
        <title>The coffee genome provides insight into the convergent evolution of caffeine biosynthesis.</title>
        <authorList>
            <person name="Denoeud F."/>
            <person name="Carretero-Paulet L."/>
            <person name="Dereeper A."/>
            <person name="Droc G."/>
            <person name="Guyot R."/>
            <person name="Pietrella M."/>
            <person name="Zheng C."/>
            <person name="Alberti A."/>
            <person name="Anthony F."/>
            <person name="Aprea G."/>
            <person name="Aury J.M."/>
            <person name="Bento P."/>
            <person name="Bernard M."/>
            <person name="Bocs S."/>
            <person name="Campa C."/>
            <person name="Cenci A."/>
            <person name="Combes M.C."/>
            <person name="Crouzillat D."/>
            <person name="Da Silva C."/>
            <person name="Daddiego L."/>
            <person name="De Bellis F."/>
            <person name="Dussert S."/>
            <person name="Garsmeur O."/>
            <person name="Gayraud T."/>
            <person name="Guignon V."/>
            <person name="Jahn K."/>
            <person name="Jamilloux V."/>
            <person name="Joet T."/>
            <person name="Labadie K."/>
            <person name="Lan T."/>
            <person name="Leclercq J."/>
            <person name="Lepelley M."/>
            <person name="Leroy T."/>
            <person name="Li L.T."/>
            <person name="Librado P."/>
            <person name="Lopez L."/>
            <person name="Munoz A."/>
            <person name="Noel B."/>
            <person name="Pallavicini A."/>
            <person name="Perrotta G."/>
            <person name="Poncet V."/>
            <person name="Pot D."/>
            <person name="Priyono X."/>
            <person name="Rigoreau M."/>
            <person name="Rouard M."/>
            <person name="Rozas J."/>
            <person name="Tranchant-Dubreuil C."/>
            <person name="VanBuren R."/>
            <person name="Zhang Q."/>
            <person name="Andrade A.C."/>
            <person name="Argout X."/>
            <person name="Bertrand B."/>
            <person name="de Kochko A."/>
            <person name="Graziosi G."/>
            <person name="Henry R.J."/>
            <person name="Jayarama X."/>
            <person name="Ming R."/>
            <person name="Nagai C."/>
            <person name="Rounsley S."/>
            <person name="Sankoff D."/>
            <person name="Giuliano G."/>
            <person name="Albert V.A."/>
            <person name="Wincker P."/>
            <person name="Lashermes P."/>
        </authorList>
    </citation>
    <scope>NUCLEOTIDE SEQUENCE [LARGE SCALE GENOMIC DNA]</scope>
    <source>
        <strain evidence="13">cv. DH200-94</strain>
    </source>
</reference>
<proteinExistence type="inferred from homology"/>
<keyword evidence="13" id="KW-1185">Reference proteome</keyword>
<evidence type="ECO:0000256" key="10">
    <source>
        <dbReference type="SAM" id="MobiDB-lite"/>
    </source>
</evidence>
<keyword evidence="4 9" id="KW-0560">Oxidoreductase</keyword>
<name>A0A068V480_COFCA</name>
<evidence type="ECO:0000256" key="2">
    <source>
        <dbReference type="ARBA" id="ARBA00004972"/>
    </source>
</evidence>
<dbReference type="GO" id="GO:0046872">
    <property type="term" value="F:metal ion binding"/>
    <property type="evidence" value="ECO:0007669"/>
    <property type="project" value="UniProtKB-KW"/>
</dbReference>
<evidence type="ECO:0000256" key="4">
    <source>
        <dbReference type="ARBA" id="ARBA00023002"/>
    </source>
</evidence>
<evidence type="ECO:0000256" key="6">
    <source>
        <dbReference type="ARBA" id="ARBA00037909"/>
    </source>
</evidence>
<dbReference type="EMBL" id="HG739183">
    <property type="protein sequence ID" value="CDP15476.1"/>
    <property type="molecule type" value="Genomic_DNA"/>
</dbReference>
<comment type="pathway">
    <text evidence="6">Plant hormone biosynthesis; gibberellin biosynthesis.</text>
</comment>
<evidence type="ECO:0000256" key="5">
    <source>
        <dbReference type="ARBA" id="ARBA00023004"/>
    </source>
</evidence>
<evidence type="ECO:0000313" key="13">
    <source>
        <dbReference type="Proteomes" id="UP000295252"/>
    </source>
</evidence>
<dbReference type="STRING" id="49390.A0A068V480"/>
<keyword evidence="5 9" id="KW-0408">Iron</keyword>
<comment type="catalytic activity">
    <reaction evidence="8">
        <text>gibberellin A12 + 2 2-oxoglutarate + 3 O2 + H(+) = gibberellin A9 + 2 succinate + 3 CO2 + 2 H2O</text>
        <dbReference type="Rhea" id="RHEA:60772"/>
        <dbReference type="ChEBI" id="CHEBI:15377"/>
        <dbReference type="ChEBI" id="CHEBI:15378"/>
        <dbReference type="ChEBI" id="CHEBI:15379"/>
        <dbReference type="ChEBI" id="CHEBI:16526"/>
        <dbReference type="ChEBI" id="CHEBI:16810"/>
        <dbReference type="ChEBI" id="CHEBI:30031"/>
        <dbReference type="ChEBI" id="CHEBI:58627"/>
        <dbReference type="ChEBI" id="CHEBI:73255"/>
    </reaction>
    <physiologicalReaction direction="left-to-right" evidence="8">
        <dbReference type="Rhea" id="RHEA:60773"/>
    </physiologicalReaction>
</comment>
<evidence type="ECO:0000256" key="8">
    <source>
        <dbReference type="ARBA" id="ARBA00050508"/>
    </source>
</evidence>
<dbReference type="AlphaFoldDB" id="A0A068V480"/>
<dbReference type="PhylomeDB" id="A0A068V480"/>
<feature type="region of interest" description="Disordered" evidence="10">
    <location>
        <begin position="1"/>
        <end position="21"/>
    </location>
</feature>
<dbReference type="GO" id="GO:0045544">
    <property type="term" value="F:gibberellin 20-oxidase activity"/>
    <property type="evidence" value="ECO:0007669"/>
    <property type="project" value="UniProtKB-ARBA"/>
</dbReference>